<proteinExistence type="predicted"/>
<keyword evidence="2" id="KW-1185">Reference proteome</keyword>
<evidence type="ECO:0000313" key="1">
    <source>
        <dbReference type="EMBL" id="GBP15422.1"/>
    </source>
</evidence>
<dbReference type="EMBL" id="BGZK01000071">
    <property type="protein sequence ID" value="GBP15422.1"/>
    <property type="molecule type" value="Genomic_DNA"/>
</dbReference>
<gene>
    <name evidence="1" type="ORF">EVAR_80592_1</name>
</gene>
<dbReference type="Proteomes" id="UP000299102">
    <property type="component" value="Unassembled WGS sequence"/>
</dbReference>
<organism evidence="1 2">
    <name type="scientific">Eumeta variegata</name>
    <name type="common">Bagworm moth</name>
    <name type="synonym">Eumeta japonica</name>
    <dbReference type="NCBI Taxonomy" id="151549"/>
    <lineage>
        <taxon>Eukaryota</taxon>
        <taxon>Metazoa</taxon>
        <taxon>Ecdysozoa</taxon>
        <taxon>Arthropoda</taxon>
        <taxon>Hexapoda</taxon>
        <taxon>Insecta</taxon>
        <taxon>Pterygota</taxon>
        <taxon>Neoptera</taxon>
        <taxon>Endopterygota</taxon>
        <taxon>Lepidoptera</taxon>
        <taxon>Glossata</taxon>
        <taxon>Ditrysia</taxon>
        <taxon>Tineoidea</taxon>
        <taxon>Psychidae</taxon>
        <taxon>Oiketicinae</taxon>
        <taxon>Eumeta</taxon>
    </lineage>
</organism>
<accession>A0A4C1TLN9</accession>
<evidence type="ECO:0000313" key="2">
    <source>
        <dbReference type="Proteomes" id="UP000299102"/>
    </source>
</evidence>
<name>A0A4C1TLN9_EUMVA</name>
<sequence length="229" mass="25752">MNTRHNRRYRKCHLSLDLSHAGAVYFSPFGGVRAEAGSLVVHIGERNFLLTPQPSHHHKDRKTWSALRNKTAPHLVQIASKHRYFPRQFLTVSAATFTRFNVLKNCEKKSPDEISEGAQGLSVPTFHTTYFYHCTTTNIPIWFTNSPTVSAESNFAADHVLFTSAGAEHLIVYDKKFRCAPMCRGAVYPRRKFIGSGPAAVVGRRRGRCDFVAATTVVVNRYIGIDTSR</sequence>
<protein>
    <submittedName>
        <fullName evidence="1">Uncharacterized protein</fullName>
    </submittedName>
</protein>
<reference evidence="1 2" key="1">
    <citation type="journal article" date="2019" name="Commun. Biol.">
        <title>The bagworm genome reveals a unique fibroin gene that provides high tensile strength.</title>
        <authorList>
            <person name="Kono N."/>
            <person name="Nakamura H."/>
            <person name="Ohtoshi R."/>
            <person name="Tomita M."/>
            <person name="Numata K."/>
            <person name="Arakawa K."/>
        </authorList>
    </citation>
    <scope>NUCLEOTIDE SEQUENCE [LARGE SCALE GENOMIC DNA]</scope>
</reference>
<dbReference type="AlphaFoldDB" id="A0A4C1TLN9"/>
<comment type="caution">
    <text evidence="1">The sequence shown here is derived from an EMBL/GenBank/DDBJ whole genome shotgun (WGS) entry which is preliminary data.</text>
</comment>